<dbReference type="PROSITE" id="PS50297">
    <property type="entry name" value="ANK_REP_REGION"/>
    <property type="match status" value="4"/>
</dbReference>
<feature type="compositionally biased region" description="Gly residues" evidence="5">
    <location>
        <begin position="481"/>
        <end position="491"/>
    </location>
</feature>
<dbReference type="RefSeq" id="XP_032815374.1">
    <property type="nucleotide sequence ID" value="XM_032959483.1"/>
</dbReference>
<feature type="repeat" description="ANK" evidence="4">
    <location>
        <begin position="129"/>
        <end position="151"/>
    </location>
</feature>
<evidence type="ECO:0000256" key="1">
    <source>
        <dbReference type="ARBA" id="ARBA00004906"/>
    </source>
</evidence>
<feature type="compositionally biased region" description="Polar residues" evidence="5">
    <location>
        <begin position="219"/>
        <end position="228"/>
    </location>
</feature>
<dbReference type="SUPFAM" id="SSF48403">
    <property type="entry name" value="Ankyrin repeat"/>
    <property type="match status" value="1"/>
</dbReference>
<keyword evidence="7" id="KW-1185">Reference proteome</keyword>
<dbReference type="Pfam" id="PF00023">
    <property type="entry name" value="Ank"/>
    <property type="match status" value="1"/>
</dbReference>
<dbReference type="InterPro" id="IPR036770">
    <property type="entry name" value="Ankyrin_rpt-contain_sf"/>
</dbReference>
<evidence type="ECO:0000313" key="7">
    <source>
        <dbReference type="Proteomes" id="UP001318040"/>
    </source>
</evidence>
<name>A0AAJ7WYZ6_PETMA</name>
<feature type="domain" description="SOCS box" evidence="6">
    <location>
        <begin position="424"/>
        <end position="464"/>
    </location>
</feature>
<feature type="region of interest" description="Disordered" evidence="5">
    <location>
        <begin position="473"/>
        <end position="516"/>
    </location>
</feature>
<dbReference type="Proteomes" id="UP001318040">
    <property type="component" value="Chromosome 23"/>
</dbReference>
<evidence type="ECO:0000313" key="8">
    <source>
        <dbReference type="RefSeq" id="XP_032815374.1"/>
    </source>
</evidence>
<dbReference type="Gene3D" id="1.25.40.20">
    <property type="entry name" value="Ankyrin repeat-containing domain"/>
    <property type="match status" value="3"/>
</dbReference>
<feature type="region of interest" description="Disordered" evidence="5">
    <location>
        <begin position="188"/>
        <end position="250"/>
    </location>
</feature>
<dbReference type="PANTHER" id="PTHR24173:SF88">
    <property type="entry name" value="ANKYRIN REPEAT AND SOCS BOX CONTAINING 7"/>
    <property type="match status" value="1"/>
</dbReference>
<evidence type="ECO:0000256" key="2">
    <source>
        <dbReference type="ARBA" id="ARBA00022737"/>
    </source>
</evidence>
<gene>
    <name evidence="8" type="primary">LOC116945203</name>
</gene>
<protein>
    <submittedName>
        <fullName evidence="8">Ankyrin repeat and SOCS box protein 7-like isoform X2</fullName>
    </submittedName>
</protein>
<keyword evidence="2" id="KW-0677">Repeat</keyword>
<proteinExistence type="predicted"/>
<dbReference type="PRINTS" id="PR01415">
    <property type="entry name" value="ANKYRIN"/>
</dbReference>
<dbReference type="InterPro" id="IPR002110">
    <property type="entry name" value="Ankyrin_rpt"/>
</dbReference>
<accession>A0AAJ7WYZ6</accession>
<feature type="compositionally biased region" description="Basic and acidic residues" evidence="5">
    <location>
        <begin position="1"/>
        <end position="17"/>
    </location>
</feature>
<organism evidence="7 8">
    <name type="scientific">Petromyzon marinus</name>
    <name type="common">Sea lamprey</name>
    <dbReference type="NCBI Taxonomy" id="7757"/>
    <lineage>
        <taxon>Eukaryota</taxon>
        <taxon>Metazoa</taxon>
        <taxon>Chordata</taxon>
        <taxon>Craniata</taxon>
        <taxon>Vertebrata</taxon>
        <taxon>Cyclostomata</taxon>
        <taxon>Hyperoartia</taxon>
        <taxon>Petromyzontiformes</taxon>
        <taxon>Petromyzontidae</taxon>
        <taxon>Petromyzon</taxon>
    </lineage>
</organism>
<feature type="repeat" description="ANK" evidence="4">
    <location>
        <begin position="95"/>
        <end position="127"/>
    </location>
</feature>
<reference evidence="8" key="1">
    <citation type="submission" date="2025-08" db="UniProtKB">
        <authorList>
            <consortium name="RefSeq"/>
        </authorList>
    </citation>
    <scope>IDENTIFICATION</scope>
    <source>
        <tissue evidence="8">Sperm</tissue>
    </source>
</reference>
<dbReference type="Pfam" id="PF12796">
    <property type="entry name" value="Ank_2"/>
    <property type="match status" value="2"/>
</dbReference>
<feature type="repeat" description="ANK" evidence="4">
    <location>
        <begin position="265"/>
        <end position="297"/>
    </location>
</feature>
<comment type="pathway">
    <text evidence="1">Protein modification; protein ubiquitination.</text>
</comment>
<feature type="repeat" description="ANK" evidence="4">
    <location>
        <begin position="362"/>
        <end position="394"/>
    </location>
</feature>
<evidence type="ECO:0000256" key="4">
    <source>
        <dbReference type="PROSITE-ProRule" id="PRU00023"/>
    </source>
</evidence>
<dbReference type="AlphaFoldDB" id="A0AAJ7WYZ6"/>
<evidence type="ECO:0000256" key="5">
    <source>
        <dbReference type="SAM" id="MobiDB-lite"/>
    </source>
</evidence>
<feature type="region of interest" description="Disordered" evidence="5">
    <location>
        <begin position="1"/>
        <end position="24"/>
    </location>
</feature>
<feature type="repeat" description="ANK" evidence="4">
    <location>
        <begin position="298"/>
        <end position="330"/>
    </location>
</feature>
<evidence type="ECO:0000259" key="6">
    <source>
        <dbReference type="SMART" id="SM00969"/>
    </source>
</evidence>
<dbReference type="Pfam" id="PF07525">
    <property type="entry name" value="SOCS_box"/>
    <property type="match status" value="1"/>
</dbReference>
<dbReference type="PANTHER" id="PTHR24173">
    <property type="entry name" value="ANKYRIN REPEAT CONTAINING"/>
    <property type="match status" value="1"/>
</dbReference>
<keyword evidence="3 4" id="KW-0040">ANK repeat</keyword>
<dbReference type="InterPro" id="IPR001496">
    <property type="entry name" value="SOCS_box"/>
</dbReference>
<sequence length="516" mass="54435">MGSVEERCKRLSERSGAGEKPALRGARSTAGRVLRLRAAVACDDVVSARRLLREIIGSSVDEAPGSTAAPAPVANADLQGKPHGWATVAQVRDRNGWTLLHLATVRGSEGCVRLLLQHGVDPWDGDQEGGFTALHYAAMGGRGTVARILLQPPSPAVAGSALTRVAPPPVTQPEIETPSEAHLIADAPSETRTEIESPSEAQQHQECPSQAQPERVAPSETQIITSIPSGIDARGAGKPPDSLGSGPGSAGVDRRLGLVAARSRDGWTPLHVAASYGHEHVLRLLLNFGADVDAQNGKGLSALVLAVMRERESCVRALLERHADIRANHDLALFSAVLRGSDTICRLLLQRGADPRASRPCDGLTPLHVAALRDDAACSRLLHAHGAHAGTPNAAGVSPFSVCARRARSDSPCLQFLRQAACRPRSLLECSRAAVRRAAWRAGALPRLGELPLPPTLLRYVLFRGIDLGDGDFRDEEAPRHGGGGGAGGAGPSHLPRRPLASGGGQTRQQQQQQQH</sequence>
<dbReference type="PROSITE" id="PS50088">
    <property type="entry name" value="ANK_REPEAT"/>
    <property type="match status" value="5"/>
</dbReference>
<evidence type="ECO:0000256" key="3">
    <source>
        <dbReference type="ARBA" id="ARBA00023043"/>
    </source>
</evidence>
<feature type="compositionally biased region" description="Polar residues" evidence="5">
    <location>
        <begin position="199"/>
        <end position="212"/>
    </location>
</feature>
<dbReference type="SMART" id="SM00969">
    <property type="entry name" value="SOCS_box"/>
    <property type="match status" value="1"/>
</dbReference>
<dbReference type="SMART" id="SM00248">
    <property type="entry name" value="ANK"/>
    <property type="match status" value="6"/>
</dbReference>